<sequence>MLYQRRFLACWKGAGQGRFALVREEPQVKKRVKLPIGSTGAEPSSEAVRATVEAVLADIRVRGDEAVREYSGKFDKWSPESFRLSREEIEAAIARVPEQTIADIKTVQENVRRFAELQRNSLSDFEAEVAPGVLLGQKNIPVNAVGAYVPGGRYPLLASAHQEVTDRKASAQLGELLGRAARAERFEGHARSGDARAARGRGTRPDWALAGAQE</sequence>
<dbReference type="InterPro" id="IPR016161">
    <property type="entry name" value="Ald_DH/histidinol_DH"/>
</dbReference>
<dbReference type="PANTHER" id="PTHR21256:SF14">
    <property type="entry name" value="HISTIDINOL DEHYDROGENASE"/>
    <property type="match status" value="1"/>
</dbReference>
<evidence type="ECO:0000256" key="4">
    <source>
        <dbReference type="ARBA" id="ARBA00023002"/>
    </source>
</evidence>
<dbReference type="SUPFAM" id="SSF53720">
    <property type="entry name" value="ALDH-like"/>
    <property type="match status" value="1"/>
</dbReference>
<dbReference type="GO" id="GO:0004399">
    <property type="term" value="F:histidinol dehydrogenase activity"/>
    <property type="evidence" value="ECO:0007669"/>
    <property type="project" value="TreeGrafter"/>
</dbReference>
<keyword evidence="3" id="KW-0862">Zinc</keyword>
<comment type="caution">
    <text evidence="7">The sequence shown here is derived from an EMBL/GenBank/DDBJ whole genome shotgun (WGS) entry which is preliminary data.</text>
</comment>
<dbReference type="Proteomes" id="UP000642070">
    <property type="component" value="Unassembled WGS sequence"/>
</dbReference>
<keyword evidence="4" id="KW-0560">Oxidoreductase</keyword>
<evidence type="ECO:0000256" key="3">
    <source>
        <dbReference type="ARBA" id="ARBA00022833"/>
    </source>
</evidence>
<evidence type="ECO:0000256" key="5">
    <source>
        <dbReference type="RuleBase" id="RU004175"/>
    </source>
</evidence>
<reference evidence="7" key="2">
    <citation type="submission" date="2020-09" db="EMBL/GenBank/DDBJ databases">
        <authorList>
            <person name="Sun Q."/>
            <person name="Ohkuma M."/>
        </authorList>
    </citation>
    <scope>NUCLEOTIDE SEQUENCE</scope>
    <source>
        <strain evidence="7">JCM 19831</strain>
    </source>
</reference>
<evidence type="ECO:0000313" key="8">
    <source>
        <dbReference type="Proteomes" id="UP000642070"/>
    </source>
</evidence>
<proteinExistence type="inferred from homology"/>
<evidence type="ECO:0000313" key="7">
    <source>
        <dbReference type="EMBL" id="GGM36590.1"/>
    </source>
</evidence>
<dbReference type="Pfam" id="PF00815">
    <property type="entry name" value="Histidinol_dh"/>
    <property type="match status" value="1"/>
</dbReference>
<comment type="cofactor">
    <cofactor evidence="1">
        <name>Zn(2+)</name>
        <dbReference type="ChEBI" id="CHEBI:29105"/>
    </cofactor>
</comment>
<dbReference type="EMBL" id="BMPI01000020">
    <property type="protein sequence ID" value="GGM36590.1"/>
    <property type="molecule type" value="Genomic_DNA"/>
</dbReference>
<protein>
    <recommendedName>
        <fullName evidence="9">Histidinol dehydrogenase</fullName>
    </recommendedName>
</protein>
<accession>A0A917TTC0</accession>
<dbReference type="PRINTS" id="PR00083">
    <property type="entry name" value="HOLDHDRGNASE"/>
</dbReference>
<comment type="similarity">
    <text evidence="5">Belongs to the histidinol dehydrogenase family.</text>
</comment>
<dbReference type="Gene3D" id="3.40.50.1980">
    <property type="entry name" value="Nitrogenase molybdenum iron protein domain"/>
    <property type="match status" value="1"/>
</dbReference>
<evidence type="ECO:0000256" key="2">
    <source>
        <dbReference type="ARBA" id="ARBA00022723"/>
    </source>
</evidence>
<dbReference type="PANTHER" id="PTHR21256">
    <property type="entry name" value="HISTIDINOL DEHYDROGENASE HDH"/>
    <property type="match status" value="1"/>
</dbReference>
<keyword evidence="2" id="KW-0479">Metal-binding</keyword>
<dbReference type="AlphaFoldDB" id="A0A917TTC0"/>
<dbReference type="InterPro" id="IPR012131">
    <property type="entry name" value="Hstdl_DH"/>
</dbReference>
<evidence type="ECO:0008006" key="9">
    <source>
        <dbReference type="Google" id="ProtNLM"/>
    </source>
</evidence>
<evidence type="ECO:0000256" key="1">
    <source>
        <dbReference type="ARBA" id="ARBA00001947"/>
    </source>
</evidence>
<dbReference type="GO" id="GO:0051287">
    <property type="term" value="F:NAD binding"/>
    <property type="evidence" value="ECO:0007669"/>
    <property type="project" value="InterPro"/>
</dbReference>
<evidence type="ECO:0000256" key="6">
    <source>
        <dbReference type="SAM" id="MobiDB-lite"/>
    </source>
</evidence>
<name>A0A917TTC0_9ACTN</name>
<dbReference type="GO" id="GO:0046872">
    <property type="term" value="F:metal ion binding"/>
    <property type="evidence" value="ECO:0007669"/>
    <property type="project" value="UniProtKB-KW"/>
</dbReference>
<feature type="compositionally biased region" description="Basic and acidic residues" evidence="6">
    <location>
        <begin position="187"/>
        <end position="197"/>
    </location>
</feature>
<dbReference type="GO" id="GO:0005829">
    <property type="term" value="C:cytosol"/>
    <property type="evidence" value="ECO:0007669"/>
    <property type="project" value="TreeGrafter"/>
</dbReference>
<dbReference type="GO" id="GO:0000105">
    <property type="term" value="P:L-histidine biosynthetic process"/>
    <property type="evidence" value="ECO:0007669"/>
    <property type="project" value="TreeGrafter"/>
</dbReference>
<organism evidence="7 8">
    <name type="scientific">Dactylosporangium sucinum</name>
    <dbReference type="NCBI Taxonomy" id="1424081"/>
    <lineage>
        <taxon>Bacteria</taxon>
        <taxon>Bacillati</taxon>
        <taxon>Actinomycetota</taxon>
        <taxon>Actinomycetes</taxon>
        <taxon>Micromonosporales</taxon>
        <taxon>Micromonosporaceae</taxon>
        <taxon>Dactylosporangium</taxon>
    </lineage>
</organism>
<reference evidence="7" key="1">
    <citation type="journal article" date="2014" name="Int. J. Syst. Evol. Microbiol.">
        <title>Complete genome sequence of Corynebacterium casei LMG S-19264T (=DSM 44701T), isolated from a smear-ripened cheese.</title>
        <authorList>
            <consortium name="US DOE Joint Genome Institute (JGI-PGF)"/>
            <person name="Walter F."/>
            <person name="Albersmeier A."/>
            <person name="Kalinowski J."/>
            <person name="Ruckert C."/>
        </authorList>
    </citation>
    <scope>NUCLEOTIDE SEQUENCE</scope>
    <source>
        <strain evidence="7">JCM 19831</strain>
    </source>
</reference>
<feature type="region of interest" description="Disordered" evidence="6">
    <location>
        <begin position="187"/>
        <end position="214"/>
    </location>
</feature>
<keyword evidence="8" id="KW-1185">Reference proteome</keyword>
<gene>
    <name evidence="7" type="ORF">GCM10007977_042610</name>
</gene>